<dbReference type="Proteomes" id="UP001596166">
    <property type="component" value="Unassembled WGS sequence"/>
</dbReference>
<feature type="transmembrane region" description="Helical" evidence="1">
    <location>
        <begin position="153"/>
        <end position="170"/>
    </location>
</feature>
<dbReference type="EMBL" id="JBHSLC010000081">
    <property type="protein sequence ID" value="MFC5358116.1"/>
    <property type="molecule type" value="Genomic_DNA"/>
</dbReference>
<feature type="transmembrane region" description="Helical" evidence="1">
    <location>
        <begin position="119"/>
        <end position="141"/>
    </location>
</feature>
<sequence>MNRPIGFAALAAFATTIPAANWLIGNVGTTCVPHGPCLIPVAPGLAAPSGVLMIGAALVLRDMVQECLGRRWTITAIAVGTLLAGLFAPGPLVLASAMAFMLSEMADLAVYTPLRRRGLALAVTLSGLAGSVIDSAVFLCLAFGSLDFIGGQVVGKLWMTLAAGAVLVAFRQRANLVGGVVR</sequence>
<organism evidence="2 3">
    <name type="scientific">Azospirillum himalayense</name>
    <dbReference type="NCBI Taxonomy" id="654847"/>
    <lineage>
        <taxon>Bacteria</taxon>
        <taxon>Pseudomonadati</taxon>
        <taxon>Pseudomonadota</taxon>
        <taxon>Alphaproteobacteria</taxon>
        <taxon>Rhodospirillales</taxon>
        <taxon>Azospirillaceae</taxon>
        <taxon>Azospirillum</taxon>
    </lineage>
</organism>
<keyword evidence="1" id="KW-1133">Transmembrane helix</keyword>
<evidence type="ECO:0000313" key="3">
    <source>
        <dbReference type="Proteomes" id="UP001596166"/>
    </source>
</evidence>
<proteinExistence type="predicted"/>
<evidence type="ECO:0000313" key="2">
    <source>
        <dbReference type="EMBL" id="MFC5358116.1"/>
    </source>
</evidence>
<reference evidence="3" key="1">
    <citation type="journal article" date="2019" name="Int. J. Syst. Evol. Microbiol.">
        <title>The Global Catalogue of Microorganisms (GCM) 10K type strain sequencing project: providing services to taxonomists for standard genome sequencing and annotation.</title>
        <authorList>
            <consortium name="The Broad Institute Genomics Platform"/>
            <consortium name="The Broad Institute Genome Sequencing Center for Infectious Disease"/>
            <person name="Wu L."/>
            <person name="Ma J."/>
        </authorList>
    </citation>
    <scope>NUCLEOTIDE SEQUENCE [LARGE SCALE GENOMIC DNA]</scope>
    <source>
        <strain evidence="3">CCUG 58760</strain>
    </source>
</reference>
<keyword evidence="3" id="KW-1185">Reference proteome</keyword>
<feature type="transmembrane region" description="Helical" evidence="1">
    <location>
        <begin position="72"/>
        <end position="99"/>
    </location>
</feature>
<comment type="caution">
    <text evidence="2">The sequence shown here is derived from an EMBL/GenBank/DDBJ whole genome shotgun (WGS) entry which is preliminary data.</text>
</comment>
<accession>A0ABW0GC16</accession>
<name>A0ABW0GC16_9PROT</name>
<dbReference type="InterPro" id="IPR003744">
    <property type="entry name" value="YhhQ"/>
</dbReference>
<keyword evidence="1" id="KW-0812">Transmembrane</keyword>
<dbReference type="RefSeq" id="WP_376997810.1">
    <property type="nucleotide sequence ID" value="NZ_JBHSLC010000081.1"/>
</dbReference>
<keyword evidence="1" id="KW-0472">Membrane</keyword>
<feature type="transmembrane region" description="Helical" evidence="1">
    <location>
        <begin position="38"/>
        <end position="60"/>
    </location>
</feature>
<evidence type="ECO:0000256" key="1">
    <source>
        <dbReference type="SAM" id="Phobius"/>
    </source>
</evidence>
<dbReference type="Pfam" id="PF02592">
    <property type="entry name" value="Vut_1"/>
    <property type="match status" value="1"/>
</dbReference>
<gene>
    <name evidence="2" type="ORF">ACFPMG_24320</name>
</gene>
<protein>
    <submittedName>
        <fullName evidence="2">VUT family protein</fullName>
    </submittedName>
</protein>